<evidence type="ECO:0000313" key="2">
    <source>
        <dbReference type="EMBL" id="KAK4523895.1"/>
    </source>
</evidence>
<dbReference type="GO" id="GO:0005829">
    <property type="term" value="C:cytosol"/>
    <property type="evidence" value="ECO:0007669"/>
    <property type="project" value="TreeGrafter"/>
</dbReference>
<dbReference type="PANTHER" id="PTHR15830:SF10">
    <property type="entry name" value="TELOMERE LENGTH REGULATION PROTEIN TEL2 HOMOLOG"/>
    <property type="match status" value="1"/>
</dbReference>
<protein>
    <recommendedName>
        <fullName evidence="4">Telomere length regulation protein conserved domain-containing protein</fullName>
    </recommendedName>
</protein>
<dbReference type="Proteomes" id="UP001300502">
    <property type="component" value="Unassembled WGS sequence"/>
</dbReference>
<evidence type="ECO:0000313" key="3">
    <source>
        <dbReference type="Proteomes" id="UP001300502"/>
    </source>
</evidence>
<dbReference type="EMBL" id="JANCYU010000020">
    <property type="protein sequence ID" value="KAK4523895.1"/>
    <property type="molecule type" value="Genomic_DNA"/>
</dbReference>
<evidence type="ECO:0000256" key="1">
    <source>
        <dbReference type="SAM" id="MobiDB-lite"/>
    </source>
</evidence>
<organism evidence="2 3">
    <name type="scientific">Galdieria yellowstonensis</name>
    <dbReference type="NCBI Taxonomy" id="3028027"/>
    <lineage>
        <taxon>Eukaryota</taxon>
        <taxon>Rhodophyta</taxon>
        <taxon>Bangiophyceae</taxon>
        <taxon>Galdieriales</taxon>
        <taxon>Galdieriaceae</taxon>
        <taxon>Galdieria</taxon>
    </lineage>
</organism>
<reference evidence="2 3" key="1">
    <citation type="submission" date="2022-07" db="EMBL/GenBank/DDBJ databases">
        <title>Genome-wide signatures of adaptation to extreme environments.</title>
        <authorList>
            <person name="Cho C.H."/>
            <person name="Yoon H.S."/>
        </authorList>
    </citation>
    <scope>NUCLEOTIDE SEQUENCE [LARGE SCALE GENOMIC DNA]</scope>
    <source>
        <strain evidence="2 3">108.79 E11</strain>
    </source>
</reference>
<dbReference type="GO" id="GO:0051879">
    <property type="term" value="F:Hsp90 protein binding"/>
    <property type="evidence" value="ECO:0007669"/>
    <property type="project" value="TreeGrafter"/>
</dbReference>
<name>A0AAV9I926_9RHOD</name>
<dbReference type="InterPro" id="IPR038528">
    <property type="entry name" value="TEL2_C_sf"/>
</dbReference>
<dbReference type="Gene3D" id="1.25.40.720">
    <property type="entry name" value="Telomere length regulation protein 2, C-terminal domain"/>
    <property type="match status" value="1"/>
</dbReference>
<dbReference type="GO" id="GO:0042162">
    <property type="term" value="F:telomeric DNA binding"/>
    <property type="evidence" value="ECO:0007669"/>
    <property type="project" value="TreeGrafter"/>
</dbReference>
<feature type="region of interest" description="Disordered" evidence="1">
    <location>
        <begin position="498"/>
        <end position="518"/>
    </location>
</feature>
<accession>A0AAV9I926</accession>
<dbReference type="SUPFAM" id="SSF48371">
    <property type="entry name" value="ARM repeat"/>
    <property type="match status" value="1"/>
</dbReference>
<dbReference type="AlphaFoldDB" id="A0AAV9I926"/>
<gene>
    <name evidence="2" type="ORF">GAYE_SCF00G1793</name>
</gene>
<dbReference type="PANTHER" id="PTHR15830">
    <property type="entry name" value="TELOMERE LENGTH REGULATION PROTEIN TEL2 FAMILY MEMBER"/>
    <property type="match status" value="1"/>
</dbReference>
<keyword evidence="3" id="KW-1185">Reference proteome</keyword>
<dbReference type="GO" id="GO:0051083">
    <property type="term" value="P:'de novo' cotranslational protein folding"/>
    <property type="evidence" value="ECO:0007669"/>
    <property type="project" value="TreeGrafter"/>
</dbReference>
<evidence type="ECO:0008006" key="4">
    <source>
        <dbReference type="Google" id="ProtNLM"/>
    </source>
</evidence>
<comment type="caution">
    <text evidence="2">The sequence shown here is derived from an EMBL/GenBank/DDBJ whole genome shotgun (WGS) entry which is preliminary data.</text>
</comment>
<sequence>MSRKETVFEKGANALLSLKQNLKPERDSLCDENVLTAVEELRQLFSSVGGKLTTQQCKLFEASLKAIFLSDATKRLDEIFGRPDVFVVLESFVGSGPPLLSLEVLLDSLKQGKVSTSMFLTCLRRIVSKGGLIDLLDNISTSQTTRDISLVVSLPDRIFNCVKKESISFSSKDYYENLFNAILTLQVGQLSGRISSTTENADILFSTLLSRICAIGLFKDFVRCCISFCVNNHISNPTKLTSLLASMSPAFMETMLLDLMASVDSSEESFSFVRFCCVEISRKNAFSRKHLVLFVPRRQLISTSSISILLEIFLQVCEESERHTTLDEYLQFWSSFQFISSQNIPYQFQITRILLLFLRDIDLEYLQSPKTLQLLTSGVQYRLGNTNADIRYMGWVVGKQLGRSFGVDDSVLAEGVENFQPSQDLENLECLHPSGIFNHKLQSNSSHTKDTNVAYINNAGSKTNTCIKDNMETTCSKSSVEYDKNADKSTFLEAYSVSDEESDIDSDNEDADLSKNTERAPSSVTELLNLFRKFQKQETEESWSLSLFVKGLEQLQSMISRRSHAVKGFISELVIALFLMDPDAVSPCKESSKLAELRRCCLLALAELSPLYFFRSLISKIFQSDNAHLTDKCRVLALLVDACQQLSGNCPEVAKDSSSAERSIERVHQSAEVQERFVGTVLKMLHYSLSNVKQQDARLKKNRFAPICMEVFFSVWNEVAKLIRKKEVFPEIRDILLAQSISTLSVFIFCAGKSCPSYGEMLQALTQIAFLYLQHGNCNLRRSALIALLVSLQIASAREAKEIEQHYRTSFFCGLIDYWVEGSRQDPDNSCRELAFRCLEVWCQKVPEEAYLLEF</sequence>
<proteinExistence type="predicted"/>
<dbReference type="InterPro" id="IPR016024">
    <property type="entry name" value="ARM-type_fold"/>
</dbReference>
<dbReference type="InterPro" id="IPR051970">
    <property type="entry name" value="TEL2_Regulation"/>
</dbReference>
<feature type="compositionally biased region" description="Acidic residues" evidence="1">
    <location>
        <begin position="498"/>
        <end position="511"/>
    </location>
</feature>